<evidence type="ECO:0000313" key="5">
    <source>
        <dbReference type="EMBL" id="VVC99349.1"/>
    </source>
</evidence>
<dbReference type="AlphaFoldDB" id="A0A5E4QNU3"/>
<dbReference type="SUPFAM" id="SSF53067">
    <property type="entry name" value="Actin-like ATPase domain"/>
    <property type="match status" value="1"/>
</dbReference>
<dbReference type="GO" id="GO:0006641">
    <property type="term" value="P:triglyceride metabolic process"/>
    <property type="evidence" value="ECO:0007669"/>
    <property type="project" value="TreeGrafter"/>
</dbReference>
<feature type="domain" description="Carbohydrate kinase FGGY N-terminal" evidence="4">
    <location>
        <begin position="19"/>
        <end position="106"/>
    </location>
</feature>
<dbReference type="PANTHER" id="PTHR10196">
    <property type="entry name" value="SUGAR KINASE"/>
    <property type="match status" value="1"/>
</dbReference>
<dbReference type="Proteomes" id="UP000324832">
    <property type="component" value="Unassembled WGS sequence"/>
</dbReference>
<evidence type="ECO:0000256" key="2">
    <source>
        <dbReference type="ARBA" id="ARBA00022679"/>
    </source>
</evidence>
<dbReference type="PANTHER" id="PTHR10196:SF40">
    <property type="entry name" value="GLYCEROL KINASE"/>
    <property type="match status" value="1"/>
</dbReference>
<keyword evidence="6" id="KW-1185">Reference proteome</keyword>
<name>A0A5E4QNU3_9NEOP</name>
<evidence type="ECO:0000259" key="4">
    <source>
        <dbReference type="Pfam" id="PF00370"/>
    </source>
</evidence>
<proteinExistence type="inferred from homology"/>
<sequence length="111" mass="12627">MMEDDDDMPVRDGVRKTLVGAIDDGTKTVRFVIFEAESSEELAAHQVDKTELQPQEGWYEQDPMEIVTNIRLCYSKEDIVTLGITNQRETTVAWDKFTGEALHPAIEIKII</sequence>
<comment type="similarity">
    <text evidence="1">Belongs to the FGGY kinase family.</text>
</comment>
<dbReference type="EMBL" id="FZQP02004089">
    <property type="protein sequence ID" value="VVC99349.1"/>
    <property type="molecule type" value="Genomic_DNA"/>
</dbReference>
<keyword evidence="2" id="KW-0808">Transferase</keyword>
<dbReference type="InterPro" id="IPR018484">
    <property type="entry name" value="FGGY_N"/>
</dbReference>
<keyword evidence="3" id="KW-0418">Kinase</keyword>
<dbReference type="GO" id="GO:0006071">
    <property type="term" value="P:glycerol metabolic process"/>
    <property type="evidence" value="ECO:0007669"/>
    <property type="project" value="TreeGrafter"/>
</dbReference>
<protein>
    <recommendedName>
        <fullName evidence="4">Carbohydrate kinase FGGY N-terminal domain-containing protein</fullName>
    </recommendedName>
</protein>
<dbReference type="InterPro" id="IPR043129">
    <property type="entry name" value="ATPase_NBD"/>
</dbReference>
<organism evidence="5 6">
    <name type="scientific">Leptidea sinapis</name>
    <dbReference type="NCBI Taxonomy" id="189913"/>
    <lineage>
        <taxon>Eukaryota</taxon>
        <taxon>Metazoa</taxon>
        <taxon>Ecdysozoa</taxon>
        <taxon>Arthropoda</taxon>
        <taxon>Hexapoda</taxon>
        <taxon>Insecta</taxon>
        <taxon>Pterygota</taxon>
        <taxon>Neoptera</taxon>
        <taxon>Endopterygota</taxon>
        <taxon>Lepidoptera</taxon>
        <taxon>Glossata</taxon>
        <taxon>Ditrysia</taxon>
        <taxon>Papilionoidea</taxon>
        <taxon>Pieridae</taxon>
        <taxon>Dismorphiinae</taxon>
        <taxon>Leptidea</taxon>
    </lineage>
</organism>
<dbReference type="Gene3D" id="3.30.420.40">
    <property type="match status" value="1"/>
</dbReference>
<dbReference type="Pfam" id="PF00370">
    <property type="entry name" value="FGGY_N"/>
    <property type="match status" value="1"/>
</dbReference>
<reference evidence="5 6" key="1">
    <citation type="submission" date="2017-07" db="EMBL/GenBank/DDBJ databases">
        <authorList>
            <person name="Talla V."/>
            <person name="Backstrom N."/>
        </authorList>
    </citation>
    <scope>NUCLEOTIDE SEQUENCE [LARGE SCALE GENOMIC DNA]</scope>
</reference>
<dbReference type="GO" id="GO:0046167">
    <property type="term" value="P:glycerol-3-phosphate biosynthetic process"/>
    <property type="evidence" value="ECO:0007669"/>
    <property type="project" value="TreeGrafter"/>
</dbReference>
<dbReference type="GO" id="GO:0005739">
    <property type="term" value="C:mitochondrion"/>
    <property type="evidence" value="ECO:0007669"/>
    <property type="project" value="TreeGrafter"/>
</dbReference>
<evidence type="ECO:0000256" key="1">
    <source>
        <dbReference type="ARBA" id="ARBA00009156"/>
    </source>
</evidence>
<evidence type="ECO:0000313" key="6">
    <source>
        <dbReference type="Proteomes" id="UP000324832"/>
    </source>
</evidence>
<accession>A0A5E4QNU3</accession>
<gene>
    <name evidence="5" type="ORF">LSINAPIS_LOCUS10242</name>
</gene>
<dbReference type="GO" id="GO:0004370">
    <property type="term" value="F:glycerol kinase activity"/>
    <property type="evidence" value="ECO:0007669"/>
    <property type="project" value="TreeGrafter"/>
</dbReference>
<evidence type="ECO:0000256" key="3">
    <source>
        <dbReference type="ARBA" id="ARBA00022777"/>
    </source>
</evidence>